<reference evidence="2" key="1">
    <citation type="submission" date="2022-07" db="EMBL/GenBank/DDBJ databases">
        <title>Draft genome sequence of Zalerion maritima ATCC 34329, a (micro)plastics degrading marine fungus.</title>
        <authorList>
            <person name="Paco A."/>
            <person name="Goncalves M.F.M."/>
            <person name="Rocha-Santos T.A.P."/>
            <person name="Alves A."/>
        </authorList>
    </citation>
    <scope>NUCLEOTIDE SEQUENCE</scope>
    <source>
        <strain evidence="2">ATCC 34329</strain>
    </source>
</reference>
<dbReference type="EMBL" id="JAKWBI020000770">
    <property type="protein sequence ID" value="KAJ2892588.1"/>
    <property type="molecule type" value="Genomic_DNA"/>
</dbReference>
<feature type="region of interest" description="Disordered" evidence="1">
    <location>
        <begin position="332"/>
        <end position="527"/>
    </location>
</feature>
<proteinExistence type="predicted"/>
<accession>A0AAD5WN45</accession>
<sequence>MNAQCFKRPAVEQGSMLHPSEVTSCLPSSSRPARRAWRLFPRIRIKKHNQLSRYFPPFEKKPNFTPQQLGEIWALNASDESHKIQKAKPSKHSSLALKPRRAIMASERSNASIARLMTDVTHEQKLSQEEESRLQQFRYEFGLASGQPTCRRPFYLGPFGSSDEVYEARIMASILKLERASGMHTDAQQREKLAKNFRAMVVQGDANSPIAIGLSAFMTWRRKKRVNLSFPFVGATKNPDPTVFPTRQFLNNNPRFPAVPFPASYFVWHLARFTAYLIVIRYFVMPPIDIGMKTWNAISLSSDPGIATIFKASMEKVNSDVTRRRADAMERFERLKTPGAMQRPQPRAEPEKQDQGKRDGWDYSSSSTSPQDSSPSSWDASPESSYPSQVPPASSQQQRDGASSDHGQPQKPWGTSSFNDSAGSDVFEDDDASPVARPHRGQTSNSQGDQHPATSWEELRRRAQQVGQQQSPRPNPPTQNSGTAGQAGTPGQEQYTYAETDKDKAQKEFDAMLEAERKGADGSWKKW</sequence>
<feature type="compositionally biased region" description="Low complexity" evidence="1">
    <location>
        <begin position="364"/>
        <end position="398"/>
    </location>
</feature>
<feature type="compositionally biased region" description="Basic and acidic residues" evidence="1">
    <location>
        <begin position="499"/>
        <end position="527"/>
    </location>
</feature>
<comment type="caution">
    <text evidence="2">The sequence shown here is derived from an EMBL/GenBank/DDBJ whole genome shotgun (WGS) entry which is preliminary data.</text>
</comment>
<name>A0AAD5WN45_9PEZI</name>
<keyword evidence="3" id="KW-1185">Reference proteome</keyword>
<organism evidence="2 3">
    <name type="scientific">Zalerion maritima</name>
    <dbReference type="NCBI Taxonomy" id="339359"/>
    <lineage>
        <taxon>Eukaryota</taxon>
        <taxon>Fungi</taxon>
        <taxon>Dikarya</taxon>
        <taxon>Ascomycota</taxon>
        <taxon>Pezizomycotina</taxon>
        <taxon>Sordariomycetes</taxon>
        <taxon>Lulworthiomycetidae</taxon>
        <taxon>Lulworthiales</taxon>
        <taxon>Lulworthiaceae</taxon>
        <taxon>Zalerion</taxon>
    </lineage>
</organism>
<feature type="compositionally biased region" description="Polar residues" evidence="1">
    <location>
        <begin position="441"/>
        <end position="453"/>
    </location>
</feature>
<evidence type="ECO:0000313" key="3">
    <source>
        <dbReference type="Proteomes" id="UP001201980"/>
    </source>
</evidence>
<dbReference type="AlphaFoldDB" id="A0AAD5WN45"/>
<evidence type="ECO:0000256" key="1">
    <source>
        <dbReference type="SAM" id="MobiDB-lite"/>
    </source>
</evidence>
<protein>
    <submittedName>
        <fullName evidence="2">Uncharacterized protein</fullName>
    </submittedName>
</protein>
<dbReference type="Proteomes" id="UP001201980">
    <property type="component" value="Unassembled WGS sequence"/>
</dbReference>
<feature type="compositionally biased region" description="Polar residues" evidence="1">
    <location>
        <begin position="465"/>
        <end position="497"/>
    </location>
</feature>
<feature type="compositionally biased region" description="Basic and acidic residues" evidence="1">
    <location>
        <begin position="346"/>
        <end position="361"/>
    </location>
</feature>
<feature type="compositionally biased region" description="Polar residues" evidence="1">
    <location>
        <begin position="399"/>
        <end position="422"/>
    </location>
</feature>
<gene>
    <name evidence="2" type="ORF">MKZ38_009594</name>
</gene>
<evidence type="ECO:0000313" key="2">
    <source>
        <dbReference type="EMBL" id="KAJ2892588.1"/>
    </source>
</evidence>